<feature type="transmembrane region" description="Helical" evidence="10">
    <location>
        <begin position="56"/>
        <end position="74"/>
    </location>
</feature>
<dbReference type="SMR" id="A0A176VRS2"/>
<feature type="binding site" evidence="8">
    <location>
        <position position="144"/>
    </location>
    <ligand>
        <name>Mn(2+)</name>
        <dbReference type="ChEBI" id="CHEBI:29035"/>
    </ligand>
</feature>
<dbReference type="GO" id="GO:0030145">
    <property type="term" value="F:manganese ion binding"/>
    <property type="evidence" value="ECO:0007669"/>
    <property type="project" value="UniProtKB-UniRule"/>
</dbReference>
<sequence>MGTLHSRVLTPPLRDQTSHSTVNRKSVFEVYFLGLNSKPYLHGHSEMASSSMAGQAGILLFGMLLLAFYGSLVLGSDPDIVTDFGINVTSGADLHFTGFRDLPEQPTGQVHITFAFDTEFPGVIGMGIAPALLKFGTDSVNSFHTHPRGAEIFVILDGELDAGIVDTANNLYTATLKKGDVFVFPMGLMHYQINRSKTKTATVLAAFASQNAGRVSLPPNMFNTEPRIETDIIMKSLFLDKKTVERLKASDFPTFA</sequence>
<evidence type="ECO:0000256" key="5">
    <source>
        <dbReference type="ARBA" id="ARBA00022723"/>
    </source>
</evidence>
<feature type="domain" description="Cyclic nucleotide-binding" evidence="11">
    <location>
        <begin position="149"/>
        <end position="205"/>
    </location>
</feature>
<evidence type="ECO:0000256" key="10">
    <source>
        <dbReference type="SAM" id="Phobius"/>
    </source>
</evidence>
<evidence type="ECO:0000256" key="9">
    <source>
        <dbReference type="RuleBase" id="RU366015"/>
    </source>
</evidence>
<keyword evidence="10" id="KW-1133">Transmembrane helix</keyword>
<dbReference type="InterPro" id="IPR014710">
    <property type="entry name" value="RmlC-like_jellyroll"/>
</dbReference>
<dbReference type="GO" id="GO:0048046">
    <property type="term" value="C:apoplast"/>
    <property type="evidence" value="ECO:0007669"/>
    <property type="project" value="UniProtKB-SubCell"/>
</dbReference>
<keyword evidence="10" id="KW-0812">Transmembrane</keyword>
<keyword evidence="10" id="KW-0472">Membrane</keyword>
<evidence type="ECO:0000256" key="3">
    <source>
        <dbReference type="ARBA" id="ARBA00022523"/>
    </source>
</evidence>
<keyword evidence="3 9" id="KW-0052">Apoplast</keyword>
<keyword evidence="13" id="KW-1185">Reference proteome</keyword>
<feature type="binding site" evidence="7">
    <location>
        <position position="146"/>
    </location>
    <ligand>
        <name>oxalate</name>
        <dbReference type="ChEBI" id="CHEBI:30623"/>
    </ligand>
</feature>
<comment type="subcellular location">
    <subcellularLocation>
        <location evidence="1 9">Secreted</location>
        <location evidence="1 9">Extracellular space</location>
        <location evidence="1 9">Apoplast</location>
    </subcellularLocation>
</comment>
<dbReference type="CDD" id="cd02241">
    <property type="entry name" value="cupin_OxOx"/>
    <property type="match status" value="1"/>
</dbReference>
<dbReference type="EMBL" id="LVLJ01002971">
    <property type="protein sequence ID" value="OAE23022.1"/>
    <property type="molecule type" value="Genomic_DNA"/>
</dbReference>
<gene>
    <name evidence="12" type="ORF">AXG93_3255s1010</name>
</gene>
<dbReference type="PANTHER" id="PTHR31238">
    <property type="entry name" value="GERMIN-LIKE PROTEIN SUBFAMILY 3 MEMBER 3"/>
    <property type="match status" value="1"/>
</dbReference>
<keyword evidence="4 9" id="KW-0964">Secreted</keyword>
<accession>A0A176VRS2</accession>
<dbReference type="Proteomes" id="UP000077202">
    <property type="component" value="Unassembled WGS sequence"/>
</dbReference>
<dbReference type="InterPro" id="IPR000595">
    <property type="entry name" value="cNMP-bd_dom"/>
</dbReference>
<protein>
    <recommendedName>
        <fullName evidence="9">Germin-like protein</fullName>
    </recommendedName>
</protein>
<dbReference type="SMART" id="SM00835">
    <property type="entry name" value="Cupin_1"/>
    <property type="match status" value="1"/>
</dbReference>
<organism evidence="12 13">
    <name type="scientific">Marchantia polymorpha subsp. ruderalis</name>
    <dbReference type="NCBI Taxonomy" id="1480154"/>
    <lineage>
        <taxon>Eukaryota</taxon>
        <taxon>Viridiplantae</taxon>
        <taxon>Streptophyta</taxon>
        <taxon>Embryophyta</taxon>
        <taxon>Marchantiophyta</taxon>
        <taxon>Marchantiopsida</taxon>
        <taxon>Marchantiidae</taxon>
        <taxon>Marchantiales</taxon>
        <taxon>Marchantiaceae</taxon>
        <taxon>Marchantia</taxon>
    </lineage>
</organism>
<feature type="binding site" evidence="7">
    <location>
        <position position="141"/>
    </location>
    <ligand>
        <name>oxalate</name>
        <dbReference type="ChEBI" id="CHEBI:30623"/>
    </ligand>
</feature>
<dbReference type="InterPro" id="IPR006045">
    <property type="entry name" value="Cupin_1"/>
</dbReference>
<name>A0A176VRS2_MARPO</name>
<evidence type="ECO:0000256" key="7">
    <source>
        <dbReference type="PIRSR" id="PIRSR601929-1"/>
    </source>
</evidence>
<proteinExistence type="inferred from homology"/>
<keyword evidence="6 7" id="KW-0464">Manganese</keyword>
<evidence type="ECO:0000256" key="2">
    <source>
        <dbReference type="ARBA" id="ARBA00007456"/>
    </source>
</evidence>
<evidence type="ECO:0000259" key="11">
    <source>
        <dbReference type="PROSITE" id="PS50042"/>
    </source>
</evidence>
<keyword evidence="5 7" id="KW-0479">Metal-binding</keyword>
<evidence type="ECO:0000256" key="6">
    <source>
        <dbReference type="ARBA" id="ARBA00023211"/>
    </source>
</evidence>
<dbReference type="AlphaFoldDB" id="A0A176VRS2"/>
<feature type="binding site" evidence="7">
    <location>
        <position position="151"/>
    </location>
    <ligand>
        <name>oxalate</name>
        <dbReference type="ChEBI" id="CHEBI:30623"/>
    </ligand>
</feature>
<dbReference type="InterPro" id="IPR011051">
    <property type="entry name" value="RmlC_Cupin_sf"/>
</dbReference>
<comment type="similarity">
    <text evidence="2 9">Belongs to the germin family.</text>
</comment>
<feature type="binding site" evidence="8">
    <location>
        <position position="190"/>
    </location>
    <ligand>
        <name>Mn(2+)</name>
        <dbReference type="ChEBI" id="CHEBI:29035"/>
    </ligand>
</feature>
<dbReference type="InterPro" id="IPR001929">
    <property type="entry name" value="Germin"/>
</dbReference>
<feature type="binding site" evidence="8">
    <location>
        <position position="146"/>
    </location>
    <ligand>
        <name>Mn(2+)</name>
        <dbReference type="ChEBI" id="CHEBI:29035"/>
    </ligand>
</feature>
<dbReference type="PRINTS" id="PR00325">
    <property type="entry name" value="GERMIN"/>
</dbReference>
<dbReference type="Gene3D" id="2.60.120.10">
    <property type="entry name" value="Jelly Rolls"/>
    <property type="match status" value="1"/>
</dbReference>
<evidence type="ECO:0000313" key="13">
    <source>
        <dbReference type="Proteomes" id="UP000077202"/>
    </source>
</evidence>
<dbReference type="PROSITE" id="PS50042">
    <property type="entry name" value="CNMP_BINDING_3"/>
    <property type="match status" value="1"/>
</dbReference>
<reference evidence="12" key="1">
    <citation type="submission" date="2016-03" db="EMBL/GenBank/DDBJ databases">
        <title>Mechanisms controlling the formation of the plant cell surface in tip-growing cells are functionally conserved among land plants.</title>
        <authorList>
            <person name="Honkanen S."/>
            <person name="Jones V.A."/>
            <person name="Morieri G."/>
            <person name="Champion C."/>
            <person name="Hetherington A.J."/>
            <person name="Kelly S."/>
            <person name="Saint-Marcoux D."/>
            <person name="Proust H."/>
            <person name="Prescott H."/>
            <person name="Dolan L."/>
        </authorList>
    </citation>
    <scope>NUCLEOTIDE SEQUENCE [LARGE SCALE GENOMIC DNA]</scope>
    <source>
        <tissue evidence="12">Whole gametophyte</tissue>
    </source>
</reference>
<comment type="caution">
    <text evidence="12">The sequence shown here is derived from an EMBL/GenBank/DDBJ whole genome shotgun (WGS) entry which is preliminary data.</text>
</comment>
<dbReference type="SUPFAM" id="SSF51182">
    <property type="entry name" value="RmlC-like cupins"/>
    <property type="match status" value="1"/>
</dbReference>
<evidence type="ECO:0000256" key="8">
    <source>
        <dbReference type="PIRSR" id="PIRSR601929-2"/>
    </source>
</evidence>
<evidence type="ECO:0000256" key="1">
    <source>
        <dbReference type="ARBA" id="ARBA00004271"/>
    </source>
</evidence>
<evidence type="ECO:0000313" key="12">
    <source>
        <dbReference type="EMBL" id="OAE23022.1"/>
    </source>
</evidence>
<evidence type="ECO:0000256" key="4">
    <source>
        <dbReference type="ARBA" id="ARBA00022525"/>
    </source>
</evidence>
<dbReference type="Pfam" id="PF00190">
    <property type="entry name" value="Cupin_1"/>
    <property type="match status" value="1"/>
</dbReference>
<feature type="binding site" evidence="8">
    <location>
        <position position="151"/>
    </location>
    <ligand>
        <name>Mn(2+)</name>
        <dbReference type="ChEBI" id="CHEBI:29035"/>
    </ligand>
</feature>